<dbReference type="GO" id="GO:0005737">
    <property type="term" value="C:cytoplasm"/>
    <property type="evidence" value="ECO:0007669"/>
    <property type="project" value="UniProtKB-SubCell"/>
</dbReference>
<dbReference type="CDD" id="cd19509">
    <property type="entry name" value="RecA-like_VPS4-like"/>
    <property type="match status" value="1"/>
</dbReference>
<evidence type="ECO:0000256" key="3">
    <source>
        <dbReference type="ARBA" id="ARBA00022741"/>
    </source>
</evidence>
<dbReference type="Pfam" id="PF17862">
    <property type="entry name" value="AAA_lid_3"/>
    <property type="match status" value="1"/>
</dbReference>
<protein>
    <submittedName>
        <fullName evidence="8">Spastin isoform 2</fullName>
    </submittedName>
</protein>
<evidence type="ECO:0000256" key="6">
    <source>
        <dbReference type="SAM" id="MobiDB-lite"/>
    </source>
</evidence>
<dbReference type="GO" id="GO:0005524">
    <property type="term" value="F:ATP binding"/>
    <property type="evidence" value="ECO:0007669"/>
    <property type="project" value="UniProtKB-KW"/>
</dbReference>
<keyword evidence="2" id="KW-0963">Cytoplasm</keyword>
<evidence type="ECO:0000313" key="9">
    <source>
        <dbReference type="Proteomes" id="UP000023152"/>
    </source>
</evidence>
<dbReference type="EMBL" id="ASPP01021322">
    <property type="protein sequence ID" value="ETO12522.1"/>
    <property type="molecule type" value="Genomic_DNA"/>
</dbReference>
<sequence length="486" mass="54475">MAQPLSWFVPELKENEETPVTNDNTNESDIPGSSFFKLASECELNNDFSGAFANYQKGVKLLESAFDELPSDHPFKENYRNKLSDFRVKVLRLSKKTDLQHRRAGQSGGSHHRRTQSTFTSSNSQTGPPSSDDWKKDDYTKGVEPPDQNNNHDNKKNQKKSEDNPDAAFEARLEEDIIAESPNVSFADVLGLNSVKLALYETVILPALKPQLFTGLREPGMGILLFGPPGNGKTMIAKCVASSCQCTFFSISASSITSKFVGEAERLMRTLFRMARDKAPSIIFIDEIDSLLTARGGKSEAESSRRIKTEFLVQFDGVGASTQTNQEKQVLIIGATNLPEELDDAVLRRFSKRILVPQPDFDARYGLLRNLVQKQKNNLSEEDFQLISKKTDRYSCSDIKNLCKDAAMGPIRDLGVNIVNFSSEDEVPDITIKHFEQSLKNVRASVPPDRLQHYYDYNKKYGSIFNLSNIDLPPELRATELPPVNM</sequence>
<feature type="compositionally biased region" description="Basic and acidic residues" evidence="6">
    <location>
        <begin position="132"/>
        <end position="141"/>
    </location>
</feature>
<dbReference type="Pfam" id="PF00004">
    <property type="entry name" value="AAA"/>
    <property type="match status" value="1"/>
</dbReference>
<dbReference type="InterPro" id="IPR003960">
    <property type="entry name" value="ATPase_AAA_CS"/>
</dbReference>
<evidence type="ECO:0000256" key="4">
    <source>
        <dbReference type="ARBA" id="ARBA00022840"/>
    </source>
</evidence>
<gene>
    <name evidence="8" type="ORF">RFI_24852</name>
</gene>
<organism evidence="8 9">
    <name type="scientific">Reticulomyxa filosa</name>
    <dbReference type="NCBI Taxonomy" id="46433"/>
    <lineage>
        <taxon>Eukaryota</taxon>
        <taxon>Sar</taxon>
        <taxon>Rhizaria</taxon>
        <taxon>Retaria</taxon>
        <taxon>Foraminifera</taxon>
        <taxon>Monothalamids</taxon>
        <taxon>Reticulomyxidae</taxon>
        <taxon>Reticulomyxa</taxon>
    </lineage>
</organism>
<dbReference type="Gene3D" id="1.10.8.60">
    <property type="match status" value="1"/>
</dbReference>
<accession>X6MGI4</accession>
<name>X6MGI4_RETFI</name>
<keyword evidence="9" id="KW-1185">Reference proteome</keyword>
<feature type="compositionally biased region" description="Low complexity" evidence="6">
    <location>
        <begin position="116"/>
        <end position="126"/>
    </location>
</feature>
<dbReference type="SUPFAM" id="SSF52540">
    <property type="entry name" value="P-loop containing nucleoside triphosphate hydrolases"/>
    <property type="match status" value="1"/>
</dbReference>
<feature type="compositionally biased region" description="Basic and acidic residues" evidence="6">
    <location>
        <begin position="150"/>
        <end position="165"/>
    </location>
</feature>
<evidence type="ECO:0000313" key="8">
    <source>
        <dbReference type="EMBL" id="ETO12522.1"/>
    </source>
</evidence>
<evidence type="ECO:0000256" key="5">
    <source>
        <dbReference type="RuleBase" id="RU003651"/>
    </source>
</evidence>
<evidence type="ECO:0000256" key="2">
    <source>
        <dbReference type="ARBA" id="ARBA00022490"/>
    </source>
</evidence>
<dbReference type="FunFam" id="1.10.8.60:FF:000022">
    <property type="entry name" value="Fidgetin like 1"/>
    <property type="match status" value="1"/>
</dbReference>
<evidence type="ECO:0000256" key="1">
    <source>
        <dbReference type="ARBA" id="ARBA00004496"/>
    </source>
</evidence>
<dbReference type="InterPro" id="IPR041569">
    <property type="entry name" value="AAA_lid_3"/>
</dbReference>
<keyword evidence="4 5" id="KW-0067">ATP-binding</keyword>
<dbReference type="SMART" id="SM00382">
    <property type="entry name" value="AAA"/>
    <property type="match status" value="1"/>
</dbReference>
<evidence type="ECO:0000259" key="7">
    <source>
        <dbReference type="SMART" id="SM00382"/>
    </source>
</evidence>
<dbReference type="OrthoDB" id="10251136at2759"/>
<dbReference type="InterPro" id="IPR003959">
    <property type="entry name" value="ATPase_AAA_core"/>
</dbReference>
<feature type="domain" description="AAA+ ATPase" evidence="7">
    <location>
        <begin position="219"/>
        <end position="360"/>
    </location>
</feature>
<keyword evidence="3 5" id="KW-0547">Nucleotide-binding</keyword>
<dbReference type="OMA" id="MFIAQND"/>
<dbReference type="InterPro" id="IPR003593">
    <property type="entry name" value="AAA+_ATPase"/>
</dbReference>
<dbReference type="AlphaFoldDB" id="X6MGI4"/>
<comment type="caution">
    <text evidence="8">The sequence shown here is derived from an EMBL/GenBank/DDBJ whole genome shotgun (WGS) entry which is preliminary data.</text>
</comment>
<feature type="region of interest" description="Disordered" evidence="6">
    <location>
        <begin position="97"/>
        <end position="165"/>
    </location>
</feature>
<dbReference type="PANTHER" id="PTHR23074:SF83">
    <property type="entry name" value="VACUOLAR PROTEIN SORTING-ASSOCIATED PROTEIN 4A"/>
    <property type="match status" value="1"/>
</dbReference>
<feature type="compositionally biased region" description="Polar residues" evidence="6">
    <location>
        <begin position="18"/>
        <end position="28"/>
    </location>
</feature>
<dbReference type="InterPro" id="IPR050304">
    <property type="entry name" value="MT-severing_AAA_ATPase"/>
</dbReference>
<dbReference type="InterPro" id="IPR027417">
    <property type="entry name" value="P-loop_NTPase"/>
</dbReference>
<dbReference type="PROSITE" id="PS00674">
    <property type="entry name" value="AAA"/>
    <property type="match status" value="1"/>
</dbReference>
<dbReference type="Gene3D" id="3.40.50.300">
    <property type="entry name" value="P-loop containing nucleotide triphosphate hydrolases"/>
    <property type="match status" value="1"/>
</dbReference>
<reference evidence="8 9" key="1">
    <citation type="journal article" date="2013" name="Curr. Biol.">
        <title>The Genome of the Foraminiferan Reticulomyxa filosa.</title>
        <authorList>
            <person name="Glockner G."/>
            <person name="Hulsmann N."/>
            <person name="Schleicher M."/>
            <person name="Noegel A.A."/>
            <person name="Eichinger L."/>
            <person name="Gallinger C."/>
            <person name="Pawlowski J."/>
            <person name="Sierra R."/>
            <person name="Euteneuer U."/>
            <person name="Pillet L."/>
            <person name="Moustafa A."/>
            <person name="Platzer M."/>
            <person name="Groth M."/>
            <person name="Szafranski K."/>
            <person name="Schliwa M."/>
        </authorList>
    </citation>
    <scope>NUCLEOTIDE SEQUENCE [LARGE SCALE GENOMIC DNA]</scope>
</reference>
<dbReference type="PANTHER" id="PTHR23074">
    <property type="entry name" value="AAA DOMAIN-CONTAINING"/>
    <property type="match status" value="1"/>
</dbReference>
<comment type="similarity">
    <text evidence="5">Belongs to the AAA ATPase family.</text>
</comment>
<dbReference type="FunFam" id="3.40.50.300:FF:001054">
    <property type="entry name" value="ATPase, AAA family, putative"/>
    <property type="match status" value="1"/>
</dbReference>
<proteinExistence type="inferred from homology"/>
<comment type="subcellular location">
    <subcellularLocation>
        <location evidence="1">Cytoplasm</location>
    </subcellularLocation>
</comment>
<dbReference type="GO" id="GO:0016887">
    <property type="term" value="F:ATP hydrolysis activity"/>
    <property type="evidence" value="ECO:0007669"/>
    <property type="project" value="InterPro"/>
</dbReference>
<dbReference type="Proteomes" id="UP000023152">
    <property type="component" value="Unassembled WGS sequence"/>
</dbReference>
<feature type="region of interest" description="Disordered" evidence="6">
    <location>
        <begin position="1"/>
        <end position="32"/>
    </location>
</feature>